<evidence type="ECO:0000256" key="2">
    <source>
        <dbReference type="ARBA" id="ARBA00023125"/>
    </source>
</evidence>
<keyword evidence="1" id="KW-0805">Transcription regulation</keyword>
<sequence length="317" mass="34957">MSARLSNSPHPDDDNWLTARGPGEPAAAFSVLSERQWDGVAFLVCREDIRQRTTWAITQPRHTLIVHLGGAMRELDTEIEGIGATHDPPSPGDIWLVPAGGRYVSQARGQVITYAELRIAPDAAAELPGDGSGRLDTLRPCMAHRDEFLYYAVAQMARLAAAEDDLAAMMGERLQLMLRQHLFRDYRRGGACRPAGVRRAAFDAKTAQRISDYVADTLDRRITLAELAAIADFSVHQLLIAFRHSFGTTPAQYVLAERLRRARWLLLNSGQDIATIALATGFASHSHLSAAFKRQAGISPRQFREGLRTLPTGRHGD</sequence>
<evidence type="ECO:0000256" key="1">
    <source>
        <dbReference type="ARBA" id="ARBA00023015"/>
    </source>
</evidence>
<dbReference type="Proteomes" id="UP000076830">
    <property type="component" value="Chromosome"/>
</dbReference>
<dbReference type="STRING" id="1300342.I596_412"/>
<protein>
    <submittedName>
        <fullName evidence="6">Transcriptional regulator, AraC family</fullName>
    </submittedName>
</protein>
<dbReference type="GO" id="GO:0003700">
    <property type="term" value="F:DNA-binding transcription factor activity"/>
    <property type="evidence" value="ECO:0007669"/>
    <property type="project" value="InterPro"/>
</dbReference>
<feature type="domain" description="HTH araC/xylS-type" evidence="5">
    <location>
        <begin position="208"/>
        <end position="306"/>
    </location>
</feature>
<dbReference type="SMART" id="SM00342">
    <property type="entry name" value="HTH_ARAC"/>
    <property type="match status" value="1"/>
</dbReference>
<dbReference type="InterPro" id="IPR018062">
    <property type="entry name" value="HTH_AraC-typ_CS"/>
</dbReference>
<organism evidence="6 7">
    <name type="scientific">Dokdonella koreensis DS-123</name>
    <dbReference type="NCBI Taxonomy" id="1300342"/>
    <lineage>
        <taxon>Bacteria</taxon>
        <taxon>Pseudomonadati</taxon>
        <taxon>Pseudomonadota</taxon>
        <taxon>Gammaproteobacteria</taxon>
        <taxon>Lysobacterales</taxon>
        <taxon>Rhodanobacteraceae</taxon>
        <taxon>Dokdonella</taxon>
    </lineage>
</organism>
<feature type="region of interest" description="Disordered" evidence="4">
    <location>
        <begin position="1"/>
        <end position="21"/>
    </location>
</feature>
<dbReference type="PANTHER" id="PTHR46796">
    <property type="entry name" value="HTH-TYPE TRANSCRIPTIONAL ACTIVATOR RHAS-RELATED"/>
    <property type="match status" value="1"/>
</dbReference>
<name>A0A167GDS5_9GAMM</name>
<evidence type="ECO:0000259" key="5">
    <source>
        <dbReference type="PROSITE" id="PS01124"/>
    </source>
</evidence>
<dbReference type="GO" id="GO:0043565">
    <property type="term" value="F:sequence-specific DNA binding"/>
    <property type="evidence" value="ECO:0007669"/>
    <property type="project" value="InterPro"/>
</dbReference>
<keyword evidence="7" id="KW-1185">Reference proteome</keyword>
<gene>
    <name evidence="6" type="ORF">I596_412</name>
</gene>
<reference evidence="6 7" key="1">
    <citation type="submission" date="2016-04" db="EMBL/GenBank/DDBJ databases">
        <title>Complete genome sequence of Dokdonella koreensis DS-123T.</title>
        <authorList>
            <person name="Kim J.F."/>
            <person name="Lee H."/>
            <person name="Kwak M.-J."/>
        </authorList>
    </citation>
    <scope>NUCLEOTIDE SEQUENCE [LARGE SCALE GENOMIC DNA]</scope>
    <source>
        <strain evidence="6 7">DS-123</strain>
    </source>
</reference>
<dbReference type="InterPro" id="IPR009057">
    <property type="entry name" value="Homeodomain-like_sf"/>
</dbReference>
<dbReference type="InterPro" id="IPR018060">
    <property type="entry name" value="HTH_AraC"/>
</dbReference>
<dbReference type="KEGG" id="dko:I596_412"/>
<dbReference type="AlphaFoldDB" id="A0A167GDS5"/>
<keyword evidence="3" id="KW-0804">Transcription</keyword>
<dbReference type="RefSeq" id="WP_067643384.1">
    <property type="nucleotide sequence ID" value="NZ_CP015249.1"/>
</dbReference>
<proteinExistence type="predicted"/>
<dbReference type="SUPFAM" id="SSF46689">
    <property type="entry name" value="Homeodomain-like"/>
    <property type="match status" value="2"/>
</dbReference>
<dbReference type="InterPro" id="IPR050204">
    <property type="entry name" value="AraC_XylS_family_regulators"/>
</dbReference>
<accession>A0A167GDS5</accession>
<dbReference type="PROSITE" id="PS01124">
    <property type="entry name" value="HTH_ARAC_FAMILY_2"/>
    <property type="match status" value="1"/>
</dbReference>
<dbReference type="Gene3D" id="1.10.10.60">
    <property type="entry name" value="Homeodomain-like"/>
    <property type="match status" value="1"/>
</dbReference>
<dbReference type="PROSITE" id="PS00041">
    <property type="entry name" value="HTH_ARAC_FAMILY_1"/>
    <property type="match status" value="1"/>
</dbReference>
<evidence type="ECO:0000313" key="6">
    <source>
        <dbReference type="EMBL" id="ANB16449.1"/>
    </source>
</evidence>
<evidence type="ECO:0000313" key="7">
    <source>
        <dbReference type="Proteomes" id="UP000076830"/>
    </source>
</evidence>
<evidence type="ECO:0000256" key="4">
    <source>
        <dbReference type="SAM" id="MobiDB-lite"/>
    </source>
</evidence>
<keyword evidence="2" id="KW-0238">DNA-binding</keyword>
<dbReference type="EMBL" id="CP015249">
    <property type="protein sequence ID" value="ANB16449.1"/>
    <property type="molecule type" value="Genomic_DNA"/>
</dbReference>
<evidence type="ECO:0000256" key="3">
    <source>
        <dbReference type="ARBA" id="ARBA00023163"/>
    </source>
</evidence>
<dbReference type="OrthoDB" id="6146868at2"/>
<dbReference type="Pfam" id="PF12833">
    <property type="entry name" value="HTH_18"/>
    <property type="match status" value="1"/>
</dbReference>